<keyword evidence="13" id="KW-1185">Reference proteome</keyword>
<keyword evidence="8" id="KW-0812">Transmembrane</keyword>
<evidence type="ECO:0000256" key="2">
    <source>
        <dbReference type="ARBA" id="ARBA00004370"/>
    </source>
</evidence>
<dbReference type="EC" id="2.7.13.3" evidence="3"/>
<evidence type="ECO:0000259" key="11">
    <source>
        <dbReference type="PROSITE" id="PS50885"/>
    </source>
</evidence>
<dbReference type="Gene3D" id="3.30.565.10">
    <property type="entry name" value="Histidine kinase-like ATPase, C-terminal domain"/>
    <property type="match status" value="1"/>
</dbReference>
<keyword evidence="7" id="KW-0175">Coiled coil</keyword>
<comment type="subcellular location">
    <subcellularLocation>
        <location evidence="2">Membrane</location>
    </subcellularLocation>
</comment>
<evidence type="ECO:0000256" key="7">
    <source>
        <dbReference type="SAM" id="Coils"/>
    </source>
</evidence>
<dbReference type="SUPFAM" id="SSF55785">
    <property type="entry name" value="PYP-like sensor domain (PAS domain)"/>
    <property type="match status" value="1"/>
</dbReference>
<evidence type="ECO:0000256" key="4">
    <source>
        <dbReference type="ARBA" id="ARBA00022553"/>
    </source>
</evidence>
<keyword evidence="12" id="KW-0067">ATP-binding</keyword>
<proteinExistence type="predicted"/>
<dbReference type="InterPro" id="IPR036890">
    <property type="entry name" value="HATPase_C_sf"/>
</dbReference>
<feature type="domain" description="HAMP" evidence="11">
    <location>
        <begin position="226"/>
        <end position="282"/>
    </location>
</feature>
<comment type="caution">
    <text evidence="12">The sequence shown here is derived from an EMBL/GenBank/DDBJ whole genome shotgun (WGS) entry which is preliminary data.</text>
</comment>
<evidence type="ECO:0000256" key="3">
    <source>
        <dbReference type="ARBA" id="ARBA00012438"/>
    </source>
</evidence>
<dbReference type="PROSITE" id="PS50109">
    <property type="entry name" value="HIS_KIN"/>
    <property type="match status" value="1"/>
</dbReference>
<keyword evidence="12" id="KW-0547">Nucleotide-binding</keyword>
<dbReference type="SUPFAM" id="SSF55874">
    <property type="entry name" value="ATPase domain of HSP90 chaperone/DNA topoisomerase II/histidine kinase"/>
    <property type="match status" value="1"/>
</dbReference>
<dbReference type="CDD" id="cd00082">
    <property type="entry name" value="HisKA"/>
    <property type="match status" value="1"/>
</dbReference>
<dbReference type="Gene3D" id="3.30.450.20">
    <property type="entry name" value="PAS domain"/>
    <property type="match status" value="1"/>
</dbReference>
<dbReference type="SMART" id="SM00304">
    <property type="entry name" value="HAMP"/>
    <property type="match status" value="1"/>
</dbReference>
<dbReference type="Pfam" id="PF00512">
    <property type="entry name" value="HisKA"/>
    <property type="match status" value="1"/>
</dbReference>
<dbReference type="SMART" id="SM00388">
    <property type="entry name" value="HisKA"/>
    <property type="match status" value="1"/>
</dbReference>
<dbReference type="InterPro" id="IPR000700">
    <property type="entry name" value="PAS-assoc_C"/>
</dbReference>
<dbReference type="InterPro" id="IPR004358">
    <property type="entry name" value="Sig_transdc_His_kin-like_C"/>
</dbReference>
<feature type="domain" description="Histidine kinase" evidence="9">
    <location>
        <begin position="433"/>
        <end position="647"/>
    </location>
</feature>
<evidence type="ECO:0000256" key="8">
    <source>
        <dbReference type="SAM" id="Phobius"/>
    </source>
</evidence>
<dbReference type="Pfam" id="PF08447">
    <property type="entry name" value="PAS_3"/>
    <property type="match status" value="1"/>
</dbReference>
<dbReference type="PROSITE" id="PS50113">
    <property type="entry name" value="PAC"/>
    <property type="match status" value="1"/>
</dbReference>
<evidence type="ECO:0000313" key="12">
    <source>
        <dbReference type="EMBL" id="MEA9356058.1"/>
    </source>
</evidence>
<dbReference type="InterPro" id="IPR005467">
    <property type="entry name" value="His_kinase_dom"/>
</dbReference>
<evidence type="ECO:0000256" key="6">
    <source>
        <dbReference type="ARBA" id="ARBA00022777"/>
    </source>
</evidence>
<dbReference type="Gene3D" id="6.10.340.10">
    <property type="match status" value="1"/>
</dbReference>
<dbReference type="PRINTS" id="PR00344">
    <property type="entry name" value="BCTRLSENSOR"/>
</dbReference>
<dbReference type="SMART" id="SM00387">
    <property type="entry name" value="HATPase_c"/>
    <property type="match status" value="1"/>
</dbReference>
<dbReference type="SMART" id="SM00086">
    <property type="entry name" value="PAC"/>
    <property type="match status" value="1"/>
</dbReference>
<keyword evidence="8" id="KW-0472">Membrane</keyword>
<sequence length="648" mass="73625">MSIRRKLIHIVLVFSTLIIVLMGMNYFVMSTLSTVRAFVAGEAFYSKGQKDATYFLARYTSTLRDEEYQLFLENVKIPVGDRIVREELLKDDTDYLKVDAGLIQAKNYPDETRDVAKLFKRFQNIGYFKQSIGFWTLGDAEVQKLIDVAEEIHSLVQQKKLTPELANAYLLKIDELNKKLTYLEEQYSNVLGKGVRWATSWLFYVSFTITMLGFIFAVWITFSIAKEILKRIEVLKLGTIRVEQGTLTTPIEITSPLDTKDELIQLAISFNKMTESLEKAISERDIAKEKLEVRAKQLSEAQELAHIGSWELDVANYNVIASDEFYRIFGLELGSELNLGELIQQVHPTDYDIVKKELDATIAQHKTFFLDFKITRANGEIREVSQQGRPILDENGKIIKIIGTTQDITERFKIQLQMIQSNKMASLGEMASGIAHEINNPLAIIKMTALQMQKNVTDESTIFKNGISKIDSTVDRISKIIQGLRTFSRDGRNDPFEIVSFDHLIDDILSFCKERLKHHSITLIKDELDPNLVFEGRQIEISQVILNLLNNAIDAVDPLPGDNKWIRISAKNNGSFLEIKITDSGNGIPLETQSKMFQPFFTTKEIGKGTGLGLSLSLTIIKNHLGEIFLDNDSPNTCFVLRLPNQQV</sequence>
<dbReference type="Gene3D" id="2.10.70.100">
    <property type="match status" value="1"/>
</dbReference>
<protein>
    <recommendedName>
        <fullName evidence="3">histidine kinase</fullName>
        <ecNumber evidence="3">2.7.13.3</ecNumber>
    </recommendedName>
</protein>
<dbReference type="InterPro" id="IPR000014">
    <property type="entry name" value="PAS"/>
</dbReference>
<dbReference type="NCBIfam" id="TIGR00229">
    <property type="entry name" value="sensory_box"/>
    <property type="match status" value="1"/>
</dbReference>
<keyword evidence="5" id="KW-0808">Transferase</keyword>
<dbReference type="InterPro" id="IPR003594">
    <property type="entry name" value="HATPase_dom"/>
</dbReference>
<organism evidence="12 13">
    <name type="scientific">Bacteriovorax antarcticus</name>
    <dbReference type="NCBI Taxonomy" id="3088717"/>
    <lineage>
        <taxon>Bacteria</taxon>
        <taxon>Pseudomonadati</taxon>
        <taxon>Bdellovibrionota</taxon>
        <taxon>Bacteriovoracia</taxon>
        <taxon>Bacteriovoracales</taxon>
        <taxon>Bacteriovoracaceae</taxon>
        <taxon>Bacteriovorax</taxon>
    </lineage>
</organism>
<dbReference type="EMBL" id="JAYGJQ010000001">
    <property type="protein sequence ID" value="MEA9356058.1"/>
    <property type="molecule type" value="Genomic_DNA"/>
</dbReference>
<accession>A0ABU5VSN7</accession>
<dbReference type="Pfam" id="PF00672">
    <property type="entry name" value="HAMP"/>
    <property type="match status" value="1"/>
</dbReference>
<comment type="catalytic activity">
    <reaction evidence="1">
        <text>ATP + protein L-histidine = ADP + protein N-phospho-L-histidine.</text>
        <dbReference type="EC" id="2.7.13.3"/>
    </reaction>
</comment>
<dbReference type="Gene3D" id="1.10.287.130">
    <property type="match status" value="1"/>
</dbReference>
<dbReference type="GO" id="GO:0005524">
    <property type="term" value="F:ATP binding"/>
    <property type="evidence" value="ECO:0007669"/>
    <property type="project" value="UniProtKB-KW"/>
</dbReference>
<dbReference type="PANTHER" id="PTHR43065">
    <property type="entry name" value="SENSOR HISTIDINE KINASE"/>
    <property type="match status" value="1"/>
</dbReference>
<dbReference type="InterPro" id="IPR003660">
    <property type="entry name" value="HAMP_dom"/>
</dbReference>
<feature type="transmembrane region" description="Helical" evidence="8">
    <location>
        <begin position="201"/>
        <end position="222"/>
    </location>
</feature>
<keyword evidence="8" id="KW-1133">Transmembrane helix</keyword>
<feature type="domain" description="PAC" evidence="10">
    <location>
        <begin position="368"/>
        <end position="420"/>
    </location>
</feature>
<dbReference type="InterPro" id="IPR013655">
    <property type="entry name" value="PAS_fold_3"/>
</dbReference>
<evidence type="ECO:0000259" key="9">
    <source>
        <dbReference type="PROSITE" id="PS50109"/>
    </source>
</evidence>
<dbReference type="RefSeq" id="WP_323575731.1">
    <property type="nucleotide sequence ID" value="NZ_JAYGJQ010000001.1"/>
</dbReference>
<dbReference type="Pfam" id="PF02518">
    <property type="entry name" value="HATPase_c"/>
    <property type="match status" value="1"/>
</dbReference>
<dbReference type="InterPro" id="IPR001610">
    <property type="entry name" value="PAC"/>
</dbReference>
<dbReference type="InterPro" id="IPR035965">
    <property type="entry name" value="PAS-like_dom_sf"/>
</dbReference>
<evidence type="ECO:0000259" key="10">
    <source>
        <dbReference type="PROSITE" id="PS50113"/>
    </source>
</evidence>
<feature type="coiled-coil region" evidence="7">
    <location>
        <begin position="166"/>
        <end position="193"/>
    </location>
</feature>
<name>A0ABU5VSN7_9BACT</name>
<feature type="transmembrane region" description="Helical" evidence="8">
    <location>
        <begin position="7"/>
        <end position="28"/>
    </location>
</feature>
<dbReference type="PROSITE" id="PS50885">
    <property type="entry name" value="HAMP"/>
    <property type="match status" value="1"/>
</dbReference>
<evidence type="ECO:0000313" key="13">
    <source>
        <dbReference type="Proteomes" id="UP001302274"/>
    </source>
</evidence>
<dbReference type="InterPro" id="IPR003661">
    <property type="entry name" value="HisK_dim/P_dom"/>
</dbReference>
<reference evidence="12 13" key="1">
    <citation type="submission" date="2023-11" db="EMBL/GenBank/DDBJ databases">
        <title>A Novel Polar Bacteriovorax (B. antarcticus) Isolated from the Biocrust in Antarctica.</title>
        <authorList>
            <person name="Mun W."/>
            <person name="Choi S.Y."/>
            <person name="Mitchell R.J."/>
        </authorList>
    </citation>
    <scope>NUCLEOTIDE SEQUENCE [LARGE SCALE GENOMIC DNA]</scope>
    <source>
        <strain evidence="12 13">PP10</strain>
    </source>
</reference>
<evidence type="ECO:0000256" key="1">
    <source>
        <dbReference type="ARBA" id="ARBA00000085"/>
    </source>
</evidence>
<dbReference type="CDD" id="cd06225">
    <property type="entry name" value="HAMP"/>
    <property type="match status" value="1"/>
</dbReference>
<keyword evidence="6" id="KW-0418">Kinase</keyword>
<dbReference type="SUPFAM" id="SSF47384">
    <property type="entry name" value="Homodimeric domain of signal transducing histidine kinase"/>
    <property type="match status" value="1"/>
</dbReference>
<evidence type="ECO:0000256" key="5">
    <source>
        <dbReference type="ARBA" id="ARBA00022679"/>
    </source>
</evidence>
<dbReference type="Proteomes" id="UP001302274">
    <property type="component" value="Unassembled WGS sequence"/>
</dbReference>
<dbReference type="InterPro" id="IPR036097">
    <property type="entry name" value="HisK_dim/P_sf"/>
</dbReference>
<keyword evidence="4" id="KW-0597">Phosphoprotein</keyword>
<gene>
    <name evidence="12" type="ORF">SHI21_07595</name>
</gene>